<dbReference type="OrthoDB" id="1753686at2"/>
<dbReference type="InterPro" id="IPR049238">
    <property type="entry name" value="DUF6873"/>
</dbReference>
<evidence type="ECO:0000259" key="1">
    <source>
        <dbReference type="Pfam" id="PF21778"/>
    </source>
</evidence>
<dbReference type="STRING" id="1121291.SAMN02745134_01132"/>
<feature type="domain" description="DUF6873" evidence="1">
    <location>
        <begin position="6"/>
        <end position="230"/>
    </location>
</feature>
<evidence type="ECO:0000313" key="2">
    <source>
        <dbReference type="EMBL" id="SMC20882.1"/>
    </source>
</evidence>
<gene>
    <name evidence="2" type="ORF">SAMN02745134_01132</name>
</gene>
<proteinExistence type="predicted"/>
<dbReference type="AlphaFoldDB" id="A0A1W1XAD3"/>
<accession>A0A1W1XAD3</accession>
<protein>
    <recommendedName>
        <fullName evidence="1">DUF6873 domain-containing protein</fullName>
    </recommendedName>
</protein>
<dbReference type="Pfam" id="PF21778">
    <property type="entry name" value="DUF6873"/>
    <property type="match status" value="1"/>
</dbReference>
<sequence length="232" mass="26424">MKKILLDYRTSNLEKETLLKNGYEPLLVPKNNLLYYSVCGHPDMLIHILDKVNILVHKDMDSFFIYTLKSLGYNVFLSENSIKSKYPYDILLNGVQIGNNFLHNLKYTDPKLLTFLEQKKFLDVKQGYSKCSTAIISDTAAITSDIKIYERLKSVNIDVLLIPPKHIELPGLDYGFIGGTCGLLDSATIAFFGSLKKYKYGKEVLSFLIKHDVKPIFLSDDHLIDRGSLFCI</sequence>
<reference evidence="2 3" key="1">
    <citation type="submission" date="2017-04" db="EMBL/GenBank/DDBJ databases">
        <authorList>
            <person name="Afonso C.L."/>
            <person name="Miller P.J."/>
            <person name="Scott M.A."/>
            <person name="Spackman E."/>
            <person name="Goraichik I."/>
            <person name="Dimitrov K.M."/>
            <person name="Suarez D.L."/>
            <person name="Swayne D.E."/>
        </authorList>
    </citation>
    <scope>NUCLEOTIDE SEQUENCE [LARGE SCALE GENOMIC DNA]</scope>
    <source>
        <strain evidence="2 3">DSM 12555</strain>
    </source>
</reference>
<keyword evidence="3" id="KW-1185">Reference proteome</keyword>
<evidence type="ECO:0000313" key="3">
    <source>
        <dbReference type="Proteomes" id="UP000192468"/>
    </source>
</evidence>
<organism evidence="2 3">
    <name type="scientific">Clostridium acidisoli DSM 12555</name>
    <dbReference type="NCBI Taxonomy" id="1121291"/>
    <lineage>
        <taxon>Bacteria</taxon>
        <taxon>Bacillati</taxon>
        <taxon>Bacillota</taxon>
        <taxon>Clostridia</taxon>
        <taxon>Eubacteriales</taxon>
        <taxon>Clostridiaceae</taxon>
        <taxon>Clostridium</taxon>
    </lineage>
</organism>
<dbReference type="EMBL" id="FWXH01000003">
    <property type="protein sequence ID" value="SMC20882.1"/>
    <property type="molecule type" value="Genomic_DNA"/>
</dbReference>
<name>A0A1W1XAD3_9CLOT</name>
<dbReference type="RefSeq" id="WP_084114559.1">
    <property type="nucleotide sequence ID" value="NZ_FWXH01000003.1"/>
</dbReference>
<dbReference type="Proteomes" id="UP000192468">
    <property type="component" value="Unassembled WGS sequence"/>
</dbReference>